<accession>A0ABM0VYK2</accession>
<dbReference type="InterPro" id="IPR045058">
    <property type="entry name" value="GIMA/IAN/Toc"/>
</dbReference>
<keyword evidence="3" id="KW-0175">Coiled coil</keyword>
<keyword evidence="2" id="KW-0342">GTP-binding</keyword>
<reference evidence="5" key="1">
    <citation type="journal article" date="2014" name="Nat. Commun.">
        <title>The emerging biofuel crop Camelina sativa retains a highly undifferentiated hexaploid genome structure.</title>
        <authorList>
            <person name="Kagale S."/>
            <person name="Koh C."/>
            <person name="Nixon J."/>
            <person name="Bollina V."/>
            <person name="Clarke W.E."/>
            <person name="Tuteja R."/>
            <person name="Spillane C."/>
            <person name="Robinson S.J."/>
            <person name="Links M.G."/>
            <person name="Clarke C."/>
            <person name="Higgins E.E."/>
            <person name="Huebert T."/>
            <person name="Sharpe A.G."/>
            <person name="Parkin I.A."/>
        </authorList>
    </citation>
    <scope>NUCLEOTIDE SEQUENCE [LARGE SCALE GENOMIC DNA]</scope>
    <source>
        <strain evidence="5">cv. DH55</strain>
    </source>
</reference>
<dbReference type="Pfam" id="PF04548">
    <property type="entry name" value="AIG1"/>
    <property type="match status" value="1"/>
</dbReference>
<dbReference type="PANTHER" id="PTHR10903:SF164">
    <property type="entry name" value="IMMUNE-ASSOCIATED NUCLEOTIDE-BINDING PROTEIN 7"/>
    <property type="match status" value="1"/>
</dbReference>
<evidence type="ECO:0000256" key="3">
    <source>
        <dbReference type="SAM" id="Coils"/>
    </source>
</evidence>
<dbReference type="Proteomes" id="UP000694864">
    <property type="component" value="Chromosome 14"/>
</dbReference>
<dbReference type="SUPFAM" id="SSF52540">
    <property type="entry name" value="P-loop containing nucleoside triphosphate hydrolases"/>
    <property type="match status" value="1"/>
</dbReference>
<dbReference type="PANTHER" id="PTHR10903">
    <property type="entry name" value="GTPASE, IMAP FAMILY MEMBER-RELATED"/>
    <property type="match status" value="1"/>
</dbReference>
<reference evidence="6" key="2">
    <citation type="submission" date="2025-08" db="UniProtKB">
        <authorList>
            <consortium name="RefSeq"/>
        </authorList>
    </citation>
    <scope>IDENTIFICATION</scope>
    <source>
        <tissue evidence="6">Leaf</tissue>
    </source>
</reference>
<dbReference type="RefSeq" id="XP_010463112.1">
    <property type="nucleotide sequence ID" value="XM_010464810.1"/>
</dbReference>
<evidence type="ECO:0000256" key="1">
    <source>
        <dbReference type="ARBA" id="ARBA00022741"/>
    </source>
</evidence>
<gene>
    <name evidence="6" type="primary">LOC104743764</name>
</gene>
<sequence length="256" mass="28611">MNKGGAQQKGHSSKQAENIILVGRTGNGKSATANSLIGRKVFDSKSHASGVTMKCQTHGVVTKDGHKINVIDTPGLFDLSASAEFISREIVRCLTLAEGGIHAVLLVLLLSEVMRMSGNRKVVIDNKTHDVDKKAEQVHKLLSLVDDIRRSSRGEAYTDDTYHMIKEEKEKLRKKHEELESKNYSEERAAEMKNQSLISYKDNLKQMSEQLEKKLKDAAEAQEKALTKMTREEKNELNLDLKIHIPLPPISPCNIL</sequence>
<dbReference type="PROSITE" id="PS51720">
    <property type="entry name" value="G_AIG1"/>
    <property type="match status" value="1"/>
</dbReference>
<protein>
    <submittedName>
        <fullName evidence="6">Immune-associated nucleotide-binding protein 8</fullName>
    </submittedName>
</protein>
<feature type="coiled-coil region" evidence="3">
    <location>
        <begin position="162"/>
        <end position="236"/>
    </location>
</feature>
<proteinExistence type="predicted"/>
<evidence type="ECO:0000313" key="5">
    <source>
        <dbReference type="Proteomes" id="UP000694864"/>
    </source>
</evidence>
<keyword evidence="5" id="KW-1185">Reference proteome</keyword>
<dbReference type="GeneID" id="104743764"/>
<feature type="domain" description="AIG1-type G" evidence="4">
    <location>
        <begin position="14"/>
        <end position="235"/>
    </location>
</feature>
<evidence type="ECO:0000313" key="6">
    <source>
        <dbReference type="RefSeq" id="XP_010463112.1"/>
    </source>
</evidence>
<evidence type="ECO:0000256" key="2">
    <source>
        <dbReference type="ARBA" id="ARBA00023134"/>
    </source>
</evidence>
<evidence type="ECO:0000259" key="4">
    <source>
        <dbReference type="PROSITE" id="PS51720"/>
    </source>
</evidence>
<dbReference type="Gene3D" id="3.40.50.300">
    <property type="entry name" value="P-loop containing nucleotide triphosphate hydrolases"/>
    <property type="match status" value="2"/>
</dbReference>
<dbReference type="InterPro" id="IPR006703">
    <property type="entry name" value="G_AIG1"/>
</dbReference>
<organism evidence="5 6">
    <name type="scientific">Camelina sativa</name>
    <name type="common">False flax</name>
    <name type="synonym">Myagrum sativum</name>
    <dbReference type="NCBI Taxonomy" id="90675"/>
    <lineage>
        <taxon>Eukaryota</taxon>
        <taxon>Viridiplantae</taxon>
        <taxon>Streptophyta</taxon>
        <taxon>Embryophyta</taxon>
        <taxon>Tracheophyta</taxon>
        <taxon>Spermatophyta</taxon>
        <taxon>Magnoliopsida</taxon>
        <taxon>eudicotyledons</taxon>
        <taxon>Gunneridae</taxon>
        <taxon>Pentapetalae</taxon>
        <taxon>rosids</taxon>
        <taxon>malvids</taxon>
        <taxon>Brassicales</taxon>
        <taxon>Brassicaceae</taxon>
        <taxon>Camelineae</taxon>
        <taxon>Camelina</taxon>
    </lineage>
</organism>
<dbReference type="InterPro" id="IPR027417">
    <property type="entry name" value="P-loop_NTPase"/>
</dbReference>
<keyword evidence="1" id="KW-0547">Nucleotide-binding</keyword>
<name>A0ABM0VYK2_CAMSA</name>